<dbReference type="EMBL" id="BAAABY010000023">
    <property type="protein sequence ID" value="GAA0463718.1"/>
    <property type="molecule type" value="Genomic_DNA"/>
</dbReference>
<accession>A0ABP3JTM6</accession>
<dbReference type="Proteomes" id="UP001500909">
    <property type="component" value="Unassembled WGS sequence"/>
</dbReference>
<name>A0ABP3JTM6_9ACTN</name>
<dbReference type="Pfam" id="PF02624">
    <property type="entry name" value="YcaO"/>
    <property type="match status" value="1"/>
</dbReference>
<evidence type="ECO:0000256" key="1">
    <source>
        <dbReference type="SAM" id="MobiDB-lite"/>
    </source>
</evidence>
<evidence type="ECO:0000259" key="2">
    <source>
        <dbReference type="PROSITE" id="PS51664"/>
    </source>
</evidence>
<proteinExistence type="predicted"/>
<reference evidence="4" key="1">
    <citation type="journal article" date="2019" name="Int. J. Syst. Evol. Microbiol.">
        <title>The Global Catalogue of Microorganisms (GCM) 10K type strain sequencing project: providing services to taxonomists for standard genome sequencing and annotation.</title>
        <authorList>
            <consortium name="The Broad Institute Genomics Platform"/>
            <consortium name="The Broad Institute Genome Sequencing Center for Infectious Disease"/>
            <person name="Wu L."/>
            <person name="Ma J."/>
        </authorList>
    </citation>
    <scope>NUCLEOTIDE SEQUENCE [LARGE SCALE GENOMIC DNA]</scope>
    <source>
        <strain evidence="4">JCM 4805</strain>
    </source>
</reference>
<feature type="domain" description="YcaO" evidence="2">
    <location>
        <begin position="55"/>
        <end position="408"/>
    </location>
</feature>
<keyword evidence="4" id="KW-1185">Reference proteome</keyword>
<evidence type="ECO:0000313" key="4">
    <source>
        <dbReference type="Proteomes" id="UP001500909"/>
    </source>
</evidence>
<dbReference type="InterPro" id="IPR003776">
    <property type="entry name" value="YcaO-like_dom"/>
</dbReference>
<organism evidence="3 4">
    <name type="scientific">Streptomyces olivaceiscleroticus</name>
    <dbReference type="NCBI Taxonomy" id="68245"/>
    <lineage>
        <taxon>Bacteria</taxon>
        <taxon>Bacillati</taxon>
        <taxon>Actinomycetota</taxon>
        <taxon>Actinomycetes</taxon>
        <taxon>Kitasatosporales</taxon>
        <taxon>Streptomycetaceae</taxon>
        <taxon>Streptomyces</taxon>
    </lineage>
</organism>
<evidence type="ECO:0000313" key="3">
    <source>
        <dbReference type="EMBL" id="GAA0463718.1"/>
    </source>
</evidence>
<dbReference type="PROSITE" id="PS51664">
    <property type="entry name" value="YCAO"/>
    <property type="match status" value="1"/>
</dbReference>
<dbReference type="RefSeq" id="WP_346095393.1">
    <property type="nucleotide sequence ID" value="NZ_BAAABY010000023.1"/>
</dbReference>
<protein>
    <recommendedName>
        <fullName evidence="2">YcaO domain-containing protein</fullName>
    </recommendedName>
</protein>
<dbReference type="Gene3D" id="3.30.1330.230">
    <property type="match status" value="1"/>
</dbReference>
<feature type="region of interest" description="Disordered" evidence="1">
    <location>
        <begin position="318"/>
        <end position="351"/>
    </location>
</feature>
<comment type="caution">
    <text evidence="3">The sequence shown here is derived from an EMBL/GenBank/DDBJ whole genome shotgun (WGS) entry which is preliminary data.</text>
</comment>
<sequence length="408" mass="42833">MSAPTVPAMPTTWSPQVFAPYPFAAHLLFGRVAARSAMFGASASAGGDHVLIGSSAGTDADDVALRSRGELLERLGNVLAGRAAESRAALVADHTELLRRGAPALDPSPWTGPDGRRARQLWVSGRSLLHDTEVLVPAGLVFLQHRTPTGCAAALRTGSTGLAAHPERSAAIGHAAWETLERDLLRRSWQSPAKLPPAVRAVHDELPPVVRRVCEEFGLAATALTVSVPGARAVAVCLHTPRRRQQTFGARCGPPGRHHELLARAAYEALMVRWSMHTPAAHRAWARLVATGTPMSAVEHALWTYRGRQDALAHWTCGSPRGDGPAPPGTEETAHGEADAASGDAGVATGPADPVRVLAEHTGQDVIAVDTTPLALHDEGTVVLRVVAPGALPLPSASRPGARPHPFG</sequence>
<gene>
    <name evidence="3" type="ORF">GCM10010361_29540</name>
</gene>